<comment type="catalytic activity">
    <reaction evidence="14 15 16">
        <text>(R)-5-diphosphomevalonate + ATP = isopentenyl diphosphate + ADP + phosphate + CO2</text>
        <dbReference type="Rhea" id="RHEA:23732"/>
        <dbReference type="ChEBI" id="CHEBI:16526"/>
        <dbReference type="ChEBI" id="CHEBI:30616"/>
        <dbReference type="ChEBI" id="CHEBI:43474"/>
        <dbReference type="ChEBI" id="CHEBI:57557"/>
        <dbReference type="ChEBI" id="CHEBI:128769"/>
        <dbReference type="ChEBI" id="CHEBI:456216"/>
        <dbReference type="EC" id="4.1.1.33"/>
    </reaction>
</comment>
<dbReference type="FunFam" id="3.30.230.10:FF:000080">
    <property type="entry name" value="Diphosphomevalonate decarboxylase"/>
    <property type="match status" value="1"/>
</dbReference>
<evidence type="ECO:0000259" key="18">
    <source>
        <dbReference type="Pfam" id="PF22700"/>
    </source>
</evidence>
<reference evidence="19" key="1">
    <citation type="submission" date="2021-01" db="UniProtKB">
        <authorList>
            <consortium name="EnsemblMetazoa"/>
        </authorList>
    </citation>
    <scope>IDENTIFICATION</scope>
</reference>
<dbReference type="FunCoup" id="A0A7M7K425">
    <property type="interactions" value="629"/>
</dbReference>
<protein>
    <recommendedName>
        <fullName evidence="4 15">Diphosphomevalonate decarboxylase</fullName>
        <ecNumber evidence="3 15">4.1.1.33</ecNumber>
    </recommendedName>
</protein>
<dbReference type="GO" id="GO:0019287">
    <property type="term" value="P:isopentenyl diphosphate biosynthetic process, mevalonate pathway"/>
    <property type="evidence" value="ECO:0007669"/>
    <property type="project" value="UniProtKB-UniRule"/>
</dbReference>
<comment type="pathway">
    <text evidence="16">Steroid biosynthesis; cholesterol biosynthesis.</text>
</comment>
<dbReference type="InterPro" id="IPR029765">
    <property type="entry name" value="Mev_diP_decarb"/>
</dbReference>
<evidence type="ECO:0000256" key="1">
    <source>
        <dbReference type="ARBA" id="ARBA00003812"/>
    </source>
</evidence>
<accession>A0A7M7K425</accession>
<dbReference type="InParanoid" id="A0A7M7K425"/>
<dbReference type="EC" id="4.1.1.33" evidence="3 15"/>
<evidence type="ECO:0000259" key="17">
    <source>
        <dbReference type="Pfam" id="PF18376"/>
    </source>
</evidence>
<evidence type="ECO:0000256" key="15">
    <source>
        <dbReference type="PIRNR" id="PIRNR015950"/>
    </source>
</evidence>
<dbReference type="InterPro" id="IPR005935">
    <property type="entry name" value="Mev_decarb"/>
</dbReference>
<dbReference type="RefSeq" id="XP_022660157.1">
    <property type="nucleotide sequence ID" value="XM_022804422.1"/>
</dbReference>
<dbReference type="GO" id="GO:0004163">
    <property type="term" value="F:diphosphomevalonate decarboxylase activity"/>
    <property type="evidence" value="ECO:0007669"/>
    <property type="project" value="UniProtKB-UniRule"/>
</dbReference>
<keyword evidence="16" id="KW-0153">Cholesterol metabolism</keyword>
<dbReference type="PANTHER" id="PTHR10977">
    <property type="entry name" value="DIPHOSPHOMEVALONATE DECARBOXYLASE"/>
    <property type="match status" value="1"/>
</dbReference>
<keyword evidence="11 16" id="KW-1207">Sterol metabolism</keyword>
<evidence type="ECO:0000256" key="7">
    <source>
        <dbReference type="ARBA" id="ARBA00022840"/>
    </source>
</evidence>
<evidence type="ECO:0000256" key="8">
    <source>
        <dbReference type="ARBA" id="ARBA00022955"/>
    </source>
</evidence>
<evidence type="ECO:0000256" key="2">
    <source>
        <dbReference type="ARBA" id="ARBA00008831"/>
    </source>
</evidence>
<dbReference type="Proteomes" id="UP000594260">
    <property type="component" value="Unplaced"/>
</dbReference>
<dbReference type="InterPro" id="IPR036554">
    <property type="entry name" value="GHMP_kinase_C_sf"/>
</dbReference>
<evidence type="ECO:0000256" key="13">
    <source>
        <dbReference type="ARBA" id="ARBA00023239"/>
    </source>
</evidence>
<dbReference type="Gene3D" id="3.30.230.10">
    <property type="match status" value="1"/>
</dbReference>
<dbReference type="KEGG" id="vde:111249942"/>
<keyword evidence="5 16" id="KW-0444">Lipid biosynthesis</keyword>
<evidence type="ECO:0000256" key="5">
    <source>
        <dbReference type="ARBA" id="ARBA00022516"/>
    </source>
</evidence>
<dbReference type="PANTHER" id="PTHR10977:SF3">
    <property type="entry name" value="DIPHOSPHOMEVALONATE DECARBOXYLASE"/>
    <property type="match status" value="1"/>
</dbReference>
<keyword evidence="10 15" id="KW-0443">Lipid metabolism</keyword>
<dbReference type="Pfam" id="PF22700">
    <property type="entry name" value="MVD-like_N"/>
    <property type="match status" value="1"/>
</dbReference>
<evidence type="ECO:0000256" key="10">
    <source>
        <dbReference type="ARBA" id="ARBA00023098"/>
    </source>
</evidence>
<evidence type="ECO:0000256" key="6">
    <source>
        <dbReference type="ARBA" id="ARBA00022741"/>
    </source>
</evidence>
<keyword evidence="16" id="KW-0152">Cholesterol biosynthesis</keyword>
<evidence type="ECO:0000256" key="11">
    <source>
        <dbReference type="ARBA" id="ARBA00023166"/>
    </source>
</evidence>
<name>A0A7M7K425_VARDE</name>
<dbReference type="GO" id="GO:0005524">
    <property type="term" value="F:ATP binding"/>
    <property type="evidence" value="ECO:0007669"/>
    <property type="project" value="UniProtKB-UniRule"/>
</dbReference>
<sequence length="388" mass="42661">MMANLHIATCQAPVNIAVVKYWGKRDEKLMLPVNDSISVTLSTDDLCTTTSIAASQLFKEDKLVLNGKVEPTNSPRIQNCLKSIQEAARNSGKSPVDPSWRLQICSKNNFPTSAGLASSAAGYACLVATLQALYKLEGNFSSVARKGSGSACRSMFGGFVRWRKGDKSDGSDSVAIQIAPASHWPEIRVIICVANDARKDTGSTSGMQRSVETSDLLRYRAEAIVPRRCDAMEMAILTRDFESFARLTMMDSNQLHAVCQDTYPPIRYMNQISWDIVSLVHRYNELVGANKLAYTFDAGPNAFLFCLDDDIPEVLQILKQAFPSNESDYIKGIYTTATAKTTPRSDELAKRVEPAPAESLKYMITTKIGNGPHEIQQHLCDSKGNTIP</sequence>
<dbReference type="PIRSF" id="PIRSF015950">
    <property type="entry name" value="Mev_P_decrbx"/>
    <property type="match status" value="1"/>
</dbReference>
<dbReference type="SUPFAM" id="SSF55060">
    <property type="entry name" value="GHMP Kinase, C-terminal domain"/>
    <property type="match status" value="1"/>
</dbReference>
<keyword evidence="9 16" id="KW-0756">Sterol biosynthesis</keyword>
<dbReference type="GO" id="GO:0005829">
    <property type="term" value="C:cytosol"/>
    <property type="evidence" value="ECO:0007669"/>
    <property type="project" value="InterPro"/>
</dbReference>
<dbReference type="CTD" id="4597"/>
<keyword evidence="20" id="KW-1185">Reference proteome</keyword>
<keyword evidence="12 16" id="KW-0753">Steroid metabolism</keyword>
<proteinExistence type="inferred from homology"/>
<dbReference type="Pfam" id="PF18376">
    <property type="entry name" value="MDD_C"/>
    <property type="match status" value="1"/>
</dbReference>
<evidence type="ECO:0000256" key="12">
    <source>
        <dbReference type="ARBA" id="ARBA00023221"/>
    </source>
</evidence>
<evidence type="ECO:0000313" key="20">
    <source>
        <dbReference type="Proteomes" id="UP000594260"/>
    </source>
</evidence>
<keyword evidence="8 16" id="KW-0752">Steroid biosynthesis</keyword>
<comment type="function">
    <text evidence="1 16">Catalyzes the ATP dependent decarboxylation of (R)-5-diphosphomevalonate to form isopentenyl diphosphate (IPP). Functions in the mevalonate (MVA) pathway leading to isopentenyl diphosphate (IPP), a key precursor for the biosynthesis of isoprenoids and sterol synthesis.</text>
</comment>
<dbReference type="InterPro" id="IPR014721">
    <property type="entry name" value="Ribsml_uS5_D2-typ_fold_subgr"/>
</dbReference>
<dbReference type="Gene3D" id="3.30.70.890">
    <property type="entry name" value="GHMP kinase, C-terminal domain"/>
    <property type="match status" value="1"/>
</dbReference>
<dbReference type="UniPathway" id="UPA00063"/>
<evidence type="ECO:0000256" key="9">
    <source>
        <dbReference type="ARBA" id="ARBA00023011"/>
    </source>
</evidence>
<evidence type="ECO:0000256" key="14">
    <source>
        <dbReference type="ARBA" id="ARBA00048154"/>
    </source>
</evidence>
<feature type="domain" description="Mvd1 C-terminal" evidence="17">
    <location>
        <begin position="189"/>
        <end position="374"/>
    </location>
</feature>
<dbReference type="InterPro" id="IPR053859">
    <property type="entry name" value="MVD-like_N"/>
</dbReference>
<dbReference type="SUPFAM" id="SSF54211">
    <property type="entry name" value="Ribosomal protein S5 domain 2-like"/>
    <property type="match status" value="1"/>
</dbReference>
<dbReference type="GO" id="GO:0006695">
    <property type="term" value="P:cholesterol biosynthetic process"/>
    <property type="evidence" value="ECO:0007669"/>
    <property type="project" value="UniProtKB-UniPathway"/>
</dbReference>
<dbReference type="FunFam" id="3.30.70.890:FF:000005">
    <property type="entry name" value="Diphosphomevalonate decarboxylase"/>
    <property type="match status" value="1"/>
</dbReference>
<feature type="domain" description="Diphosphomevalonate decarboxylase-like N-terminal" evidence="18">
    <location>
        <begin position="12"/>
        <end position="175"/>
    </location>
</feature>
<dbReference type="GeneID" id="111249942"/>
<organism evidence="19 20">
    <name type="scientific">Varroa destructor</name>
    <name type="common">Honeybee mite</name>
    <dbReference type="NCBI Taxonomy" id="109461"/>
    <lineage>
        <taxon>Eukaryota</taxon>
        <taxon>Metazoa</taxon>
        <taxon>Ecdysozoa</taxon>
        <taxon>Arthropoda</taxon>
        <taxon>Chelicerata</taxon>
        <taxon>Arachnida</taxon>
        <taxon>Acari</taxon>
        <taxon>Parasitiformes</taxon>
        <taxon>Mesostigmata</taxon>
        <taxon>Gamasina</taxon>
        <taxon>Dermanyssoidea</taxon>
        <taxon>Varroidae</taxon>
        <taxon>Varroa</taxon>
    </lineage>
</organism>
<keyword evidence="7 15" id="KW-0067">ATP-binding</keyword>
<keyword evidence="6 15" id="KW-0547">Nucleotide-binding</keyword>
<evidence type="ECO:0000256" key="16">
    <source>
        <dbReference type="RuleBase" id="RU363086"/>
    </source>
</evidence>
<keyword evidence="13 15" id="KW-0456">Lyase</keyword>
<dbReference type="OrthoDB" id="10253702at2759"/>
<dbReference type="OMA" id="LTLHAMM"/>
<dbReference type="AlphaFoldDB" id="A0A7M7K425"/>
<dbReference type="EnsemblMetazoa" id="XM_022804422">
    <property type="protein sequence ID" value="XP_022660157"/>
    <property type="gene ID" value="LOC111249942"/>
</dbReference>
<dbReference type="NCBIfam" id="TIGR01240">
    <property type="entry name" value="mevDPdecarb"/>
    <property type="match status" value="1"/>
</dbReference>
<dbReference type="InterPro" id="IPR020568">
    <property type="entry name" value="Ribosomal_Su5_D2-typ_SF"/>
</dbReference>
<evidence type="ECO:0000256" key="3">
    <source>
        <dbReference type="ARBA" id="ARBA00012296"/>
    </source>
</evidence>
<comment type="similarity">
    <text evidence="2 15 16">Belongs to the diphosphomevalonate decarboxylase family.</text>
</comment>
<evidence type="ECO:0000256" key="4">
    <source>
        <dbReference type="ARBA" id="ARBA00019335"/>
    </source>
</evidence>
<evidence type="ECO:0000313" key="19">
    <source>
        <dbReference type="EnsemblMetazoa" id="XP_022660157"/>
    </source>
</evidence>
<dbReference type="InterPro" id="IPR041431">
    <property type="entry name" value="Mvd1_C"/>
</dbReference>